<evidence type="ECO:0000313" key="2">
    <source>
        <dbReference type="Proteomes" id="UP000183031"/>
    </source>
</evidence>
<dbReference type="Proteomes" id="UP000183031">
    <property type="component" value="Unassembled WGS sequence"/>
</dbReference>
<sequence length="49" mass="5751">MTRCFVFVDQAFSCLTVHQWLHYQECILCCFFVASCDSCVYLLDEGTHH</sequence>
<organism evidence="1 2">
    <name type="scientific">Serratia nematodiphila</name>
    <dbReference type="NCBI Taxonomy" id="458197"/>
    <lineage>
        <taxon>Bacteria</taxon>
        <taxon>Pseudomonadati</taxon>
        <taxon>Pseudomonadota</taxon>
        <taxon>Gammaproteobacteria</taxon>
        <taxon>Enterobacterales</taxon>
        <taxon>Yersiniaceae</taxon>
        <taxon>Serratia</taxon>
    </lineage>
</organism>
<keyword evidence="2" id="KW-1185">Reference proteome</keyword>
<proteinExistence type="predicted"/>
<accession>A0A1G5DAV1</accession>
<reference evidence="1 2" key="1">
    <citation type="submission" date="2016-10" db="EMBL/GenBank/DDBJ databases">
        <authorList>
            <person name="Varghese N."/>
            <person name="Submissions S."/>
        </authorList>
    </citation>
    <scope>NUCLEOTIDE SEQUENCE [LARGE SCALE GENOMIC DNA]</scope>
    <source>
        <strain evidence="1 2">CGMCC 1.6853</strain>
    </source>
</reference>
<protein>
    <submittedName>
        <fullName evidence="1">Uncharacterized protein</fullName>
    </submittedName>
</protein>
<gene>
    <name evidence="1" type="ORF">SAMN02927935_00793</name>
</gene>
<name>A0A1G5DAV1_9GAMM</name>
<evidence type="ECO:0000313" key="1">
    <source>
        <dbReference type="EMBL" id="SCY11667.1"/>
    </source>
</evidence>
<comment type="caution">
    <text evidence="1">The sequence shown here is derived from an EMBL/GenBank/DDBJ whole genome shotgun (WGS) entry which is preliminary data.</text>
</comment>
<dbReference type="EMBL" id="FMUT01000003">
    <property type="protein sequence ID" value="SCY11667.1"/>
    <property type="molecule type" value="Genomic_DNA"/>
</dbReference>